<dbReference type="Pfam" id="PF12953">
    <property type="entry name" value="DUF3842"/>
    <property type="match status" value="1"/>
</dbReference>
<protein>
    <submittedName>
        <fullName evidence="1">DUF3842 family protein</fullName>
    </submittedName>
</protein>
<organism evidence="1 2">
    <name type="scientific">Candidatus Pullichristensenella excrementigallinarum</name>
    <dbReference type="NCBI Taxonomy" id="2840907"/>
    <lineage>
        <taxon>Bacteria</taxon>
        <taxon>Bacillati</taxon>
        <taxon>Bacillota</taxon>
        <taxon>Clostridia</taxon>
        <taxon>Candidatus Pullichristensenella</taxon>
    </lineage>
</organism>
<dbReference type="EMBL" id="DVMU01000184">
    <property type="protein sequence ID" value="HIU34524.1"/>
    <property type="molecule type" value="Genomic_DNA"/>
</dbReference>
<evidence type="ECO:0000313" key="2">
    <source>
        <dbReference type="Proteomes" id="UP000824072"/>
    </source>
</evidence>
<reference evidence="1" key="1">
    <citation type="submission" date="2020-10" db="EMBL/GenBank/DDBJ databases">
        <authorList>
            <person name="Gilroy R."/>
        </authorList>
    </citation>
    <scope>NUCLEOTIDE SEQUENCE</scope>
    <source>
        <strain evidence="1">ChiHcec3-11533</strain>
    </source>
</reference>
<dbReference type="InterPro" id="IPR024208">
    <property type="entry name" value="DUF3842"/>
</dbReference>
<dbReference type="Proteomes" id="UP000824072">
    <property type="component" value="Unassembled WGS sequence"/>
</dbReference>
<name>A0A9D1LCC3_9FIRM</name>
<evidence type="ECO:0000313" key="1">
    <source>
        <dbReference type="EMBL" id="HIU34524.1"/>
    </source>
</evidence>
<accession>A0A9D1LCC3</accession>
<comment type="caution">
    <text evidence="1">The sequence shown here is derived from an EMBL/GenBank/DDBJ whole genome shotgun (WGS) entry which is preliminary data.</text>
</comment>
<sequence>MKILIVDGQGGGIGKLLIQAIRAALPEAEITAVGTNALATAAMLRAGAARGATGENAVRVQSRRVDAIVGPVGIVVADALLGEVTPAMALAIGQSPAMKILIPVNQCENYIVGVPDLQLPALVSQAVERLQSLSQ</sequence>
<gene>
    <name evidence="1" type="ORF">IAB02_08175</name>
</gene>
<reference evidence="1" key="2">
    <citation type="journal article" date="2021" name="PeerJ">
        <title>Extensive microbial diversity within the chicken gut microbiome revealed by metagenomics and culture.</title>
        <authorList>
            <person name="Gilroy R."/>
            <person name="Ravi A."/>
            <person name="Getino M."/>
            <person name="Pursley I."/>
            <person name="Horton D.L."/>
            <person name="Alikhan N.F."/>
            <person name="Baker D."/>
            <person name="Gharbi K."/>
            <person name="Hall N."/>
            <person name="Watson M."/>
            <person name="Adriaenssens E.M."/>
            <person name="Foster-Nyarko E."/>
            <person name="Jarju S."/>
            <person name="Secka A."/>
            <person name="Antonio M."/>
            <person name="Oren A."/>
            <person name="Chaudhuri R.R."/>
            <person name="La Ragione R."/>
            <person name="Hildebrand F."/>
            <person name="Pallen M.J."/>
        </authorList>
    </citation>
    <scope>NUCLEOTIDE SEQUENCE</scope>
    <source>
        <strain evidence="1">ChiHcec3-11533</strain>
    </source>
</reference>
<dbReference type="AlphaFoldDB" id="A0A9D1LCC3"/>
<proteinExistence type="predicted"/>